<name>A0A2P2QUT1_RHIMU</name>
<keyword evidence="1" id="KW-0472">Membrane</keyword>
<evidence type="ECO:0000313" key="2">
    <source>
        <dbReference type="EMBL" id="MBX70756.1"/>
    </source>
</evidence>
<keyword evidence="1" id="KW-1133">Transmembrane helix</keyword>
<reference evidence="2" key="1">
    <citation type="submission" date="2018-02" db="EMBL/GenBank/DDBJ databases">
        <title>Rhizophora mucronata_Transcriptome.</title>
        <authorList>
            <person name="Meera S.P."/>
            <person name="Sreeshan A."/>
            <person name="Augustine A."/>
        </authorList>
    </citation>
    <scope>NUCLEOTIDE SEQUENCE</scope>
    <source>
        <tissue evidence="2">Leaf</tissue>
    </source>
</reference>
<organism evidence="2">
    <name type="scientific">Rhizophora mucronata</name>
    <name type="common">Asiatic mangrove</name>
    <dbReference type="NCBI Taxonomy" id="61149"/>
    <lineage>
        <taxon>Eukaryota</taxon>
        <taxon>Viridiplantae</taxon>
        <taxon>Streptophyta</taxon>
        <taxon>Embryophyta</taxon>
        <taxon>Tracheophyta</taxon>
        <taxon>Spermatophyta</taxon>
        <taxon>Magnoliopsida</taxon>
        <taxon>eudicotyledons</taxon>
        <taxon>Gunneridae</taxon>
        <taxon>Pentapetalae</taxon>
        <taxon>rosids</taxon>
        <taxon>fabids</taxon>
        <taxon>Malpighiales</taxon>
        <taxon>Rhizophoraceae</taxon>
        <taxon>Rhizophora</taxon>
    </lineage>
</organism>
<keyword evidence="1" id="KW-0812">Transmembrane</keyword>
<proteinExistence type="predicted"/>
<accession>A0A2P2QUT1</accession>
<dbReference type="EMBL" id="GGEC01090272">
    <property type="protein sequence ID" value="MBX70756.1"/>
    <property type="molecule type" value="Transcribed_RNA"/>
</dbReference>
<dbReference type="AlphaFoldDB" id="A0A2P2QUT1"/>
<sequence>MSFTAIGGFFSLLVVVVVVFLFNVIF</sequence>
<evidence type="ECO:0000256" key="1">
    <source>
        <dbReference type="SAM" id="Phobius"/>
    </source>
</evidence>
<protein>
    <submittedName>
        <fullName evidence="2">Uncharacterized protein</fullName>
    </submittedName>
</protein>
<feature type="transmembrane region" description="Helical" evidence="1">
    <location>
        <begin position="6"/>
        <end position="25"/>
    </location>
</feature>